<feature type="transmembrane region" description="Helical" evidence="5">
    <location>
        <begin position="151"/>
        <end position="172"/>
    </location>
</feature>
<feature type="transmembrane region" description="Helical" evidence="5">
    <location>
        <begin position="192"/>
        <end position="209"/>
    </location>
</feature>
<dbReference type="PANTHER" id="PTHR37422">
    <property type="entry name" value="TEICHURONIC ACID BIOSYNTHESIS PROTEIN TUAE"/>
    <property type="match status" value="1"/>
</dbReference>
<comment type="subcellular location">
    <subcellularLocation>
        <location evidence="1">Membrane</location>
        <topology evidence="1">Multi-pass membrane protein</topology>
    </subcellularLocation>
</comment>
<evidence type="ECO:0000313" key="7">
    <source>
        <dbReference type="EMBL" id="GAC84605.1"/>
    </source>
</evidence>
<dbReference type="Pfam" id="PF04932">
    <property type="entry name" value="Wzy_C"/>
    <property type="match status" value="1"/>
</dbReference>
<feature type="transmembrane region" description="Helical" evidence="5">
    <location>
        <begin position="216"/>
        <end position="236"/>
    </location>
</feature>
<keyword evidence="4 5" id="KW-0472">Membrane</keyword>
<comment type="caution">
    <text evidence="7">The sequence shown here is derived from an EMBL/GenBank/DDBJ whole genome shotgun (WGS) entry which is preliminary data.</text>
</comment>
<feature type="transmembrane region" description="Helical" evidence="5">
    <location>
        <begin position="21"/>
        <end position="43"/>
    </location>
</feature>
<feature type="transmembrane region" description="Helical" evidence="5">
    <location>
        <begin position="50"/>
        <end position="66"/>
    </location>
</feature>
<evidence type="ECO:0000256" key="1">
    <source>
        <dbReference type="ARBA" id="ARBA00004141"/>
    </source>
</evidence>
<dbReference type="InterPro" id="IPR051533">
    <property type="entry name" value="WaaL-like"/>
</dbReference>
<evidence type="ECO:0000259" key="6">
    <source>
        <dbReference type="Pfam" id="PF04932"/>
    </source>
</evidence>
<evidence type="ECO:0000256" key="4">
    <source>
        <dbReference type="ARBA" id="ARBA00023136"/>
    </source>
</evidence>
<accession>A0ABQ0IM84</accession>
<reference evidence="7 8" key="1">
    <citation type="submission" date="2013-02" db="EMBL/GenBank/DDBJ databases">
        <title>Whole genome shotgun sequence of Gordonia paraffinivorans NBRC 108238.</title>
        <authorList>
            <person name="Isaki-Nakamura S."/>
            <person name="Hosoyama A."/>
            <person name="Tsuchikane K."/>
            <person name="Ando Y."/>
            <person name="Baba S."/>
            <person name="Ohji S."/>
            <person name="Hamada M."/>
            <person name="Tamura T."/>
            <person name="Yamazoe A."/>
            <person name="Yamazaki S."/>
            <person name="Fujita N."/>
        </authorList>
    </citation>
    <scope>NUCLEOTIDE SEQUENCE [LARGE SCALE GENOMIC DNA]</scope>
    <source>
        <strain evidence="7 8">NBRC 108238</strain>
    </source>
</reference>
<keyword evidence="8" id="KW-1185">Reference proteome</keyword>
<name>A0ABQ0IM84_9ACTN</name>
<protein>
    <recommendedName>
        <fullName evidence="6">O-antigen ligase-related domain-containing protein</fullName>
    </recommendedName>
</protein>
<feature type="transmembrane region" description="Helical" evidence="5">
    <location>
        <begin position="101"/>
        <end position="122"/>
    </location>
</feature>
<feature type="transmembrane region" description="Helical" evidence="5">
    <location>
        <begin position="128"/>
        <end position="144"/>
    </location>
</feature>
<evidence type="ECO:0000256" key="5">
    <source>
        <dbReference type="SAM" id="Phobius"/>
    </source>
</evidence>
<dbReference type="EMBL" id="BAOQ01000024">
    <property type="protein sequence ID" value="GAC84605.1"/>
    <property type="molecule type" value="Genomic_DNA"/>
</dbReference>
<evidence type="ECO:0000256" key="2">
    <source>
        <dbReference type="ARBA" id="ARBA00022692"/>
    </source>
</evidence>
<feature type="transmembrane region" description="Helical" evidence="5">
    <location>
        <begin position="362"/>
        <end position="383"/>
    </location>
</feature>
<organism evidence="7 8">
    <name type="scientific">Gordonia paraffinivorans NBRC 108238</name>
    <dbReference type="NCBI Taxonomy" id="1223543"/>
    <lineage>
        <taxon>Bacteria</taxon>
        <taxon>Bacillati</taxon>
        <taxon>Actinomycetota</taxon>
        <taxon>Actinomycetes</taxon>
        <taxon>Mycobacteriales</taxon>
        <taxon>Gordoniaceae</taxon>
        <taxon>Gordonia</taxon>
    </lineage>
</organism>
<feature type="transmembrane region" description="Helical" evidence="5">
    <location>
        <begin position="418"/>
        <end position="437"/>
    </location>
</feature>
<keyword evidence="2 5" id="KW-0812">Transmembrane</keyword>
<evidence type="ECO:0000256" key="3">
    <source>
        <dbReference type="ARBA" id="ARBA00022989"/>
    </source>
</evidence>
<keyword evidence="3 5" id="KW-1133">Transmembrane helix</keyword>
<feature type="domain" description="O-antigen ligase-related" evidence="6">
    <location>
        <begin position="240"/>
        <end position="348"/>
    </location>
</feature>
<feature type="transmembrane region" description="Helical" evidence="5">
    <location>
        <begin position="280"/>
        <end position="298"/>
    </location>
</feature>
<feature type="transmembrane region" description="Helical" evidence="5">
    <location>
        <begin position="242"/>
        <end position="268"/>
    </location>
</feature>
<sequence length="472" mass="50584">MGFVRSLAIVAIVTDGTFGCLLAGGSVVTAAFLGIVLIIGAYVGLQHPTWLVWALAVVVAILPAGYVPGTPVPLIFTLTMAVLLATVVHPREVTSFTPLEYALMVFVGVAALSVMATMRRPVDDVLEYVKWTSATLLVIALLRLRADQLRTFGRVFVVTSAIQAAVGAAMLTVDKGAKTFDLLSPFGYDSSFGGRFVFSGASVTARLSGTYIDPNAAGIGFLAALMISLLVFDGYWRWGFAVVLFGAVAMTLSRAAIFSVVLALLLVLAFHTMSTRNRTAIIGSLVAGMATLLAIPASRNRIFSSFGDEDTGSSARGEALREFPEKMSGSWLFGHGWGIPEFKDPEKAFNINYVANAPLLSVYRGGILVGILFTGIMLYACYLAYRCMRSRRFEVALYGGLFIAFFILGMQLDFSTVSIPVSVTDLTLMLVFLVVALRRTADPSTVGHVGFLYAPTVLGRPADSGDKVRSLR</sequence>
<evidence type="ECO:0000313" key="8">
    <source>
        <dbReference type="Proteomes" id="UP000035021"/>
    </source>
</evidence>
<gene>
    <name evidence="7" type="ORF">GP2_024_00320</name>
</gene>
<dbReference type="Proteomes" id="UP000035021">
    <property type="component" value="Unassembled WGS sequence"/>
</dbReference>
<proteinExistence type="predicted"/>
<feature type="transmembrane region" description="Helical" evidence="5">
    <location>
        <begin position="395"/>
        <end position="412"/>
    </location>
</feature>
<dbReference type="InterPro" id="IPR007016">
    <property type="entry name" value="O-antigen_ligase-rel_domated"/>
</dbReference>
<dbReference type="PANTHER" id="PTHR37422:SF13">
    <property type="entry name" value="LIPOPOLYSACCHARIDE BIOSYNTHESIS PROTEIN PA4999-RELATED"/>
    <property type="match status" value="1"/>
</dbReference>